<dbReference type="RefSeq" id="WP_125179743.1">
    <property type="nucleotide sequence ID" value="NZ_QZMU01000001.1"/>
</dbReference>
<sequence length="60" mass="6972">MHYISDRKLAERLEVSRATLWRWTAAGNFPQPIKLSPGCTRWRLEDVESWEADRLKGTAA</sequence>
<accession>A0A426QFJ3</accession>
<dbReference type="SUPFAM" id="SSF46955">
    <property type="entry name" value="Putative DNA-binding domain"/>
    <property type="match status" value="1"/>
</dbReference>
<dbReference type="InterPro" id="IPR009061">
    <property type="entry name" value="DNA-bd_dom_put_sf"/>
</dbReference>
<organism evidence="1 2">
    <name type="scientific">Thiohalobacter thiocyanaticus</name>
    <dbReference type="NCBI Taxonomy" id="585455"/>
    <lineage>
        <taxon>Bacteria</taxon>
        <taxon>Pseudomonadati</taxon>
        <taxon>Pseudomonadota</taxon>
        <taxon>Gammaproteobacteria</taxon>
        <taxon>Thiohalobacterales</taxon>
        <taxon>Thiohalobacteraceae</taxon>
        <taxon>Thiohalobacter</taxon>
    </lineage>
</organism>
<evidence type="ECO:0000313" key="1">
    <source>
        <dbReference type="EMBL" id="RRQ20528.1"/>
    </source>
</evidence>
<name>A0A426QFJ3_9GAMM</name>
<evidence type="ECO:0000313" key="2">
    <source>
        <dbReference type="Proteomes" id="UP000287798"/>
    </source>
</evidence>
<dbReference type="EMBL" id="QZMU01000001">
    <property type="protein sequence ID" value="RRQ20528.1"/>
    <property type="molecule type" value="Genomic_DNA"/>
</dbReference>
<proteinExistence type="predicted"/>
<dbReference type="Proteomes" id="UP000287798">
    <property type="component" value="Unassembled WGS sequence"/>
</dbReference>
<protein>
    <submittedName>
        <fullName evidence="1">AlpA family phage regulatory protein</fullName>
    </submittedName>
</protein>
<comment type="caution">
    <text evidence="1">The sequence shown here is derived from an EMBL/GenBank/DDBJ whole genome shotgun (WGS) entry which is preliminary data.</text>
</comment>
<dbReference type="AlphaFoldDB" id="A0A426QFJ3"/>
<keyword evidence="2" id="KW-1185">Reference proteome</keyword>
<dbReference type="Gene3D" id="1.10.238.160">
    <property type="match status" value="1"/>
</dbReference>
<reference evidence="1 2" key="1">
    <citation type="journal article" date="2010" name="Int. J. Syst. Evol. Microbiol.">
        <title>Thiohalobacter thiocyanaticus gen. nov., sp. nov., a moderately halophilic, sulfur-oxidizing gammaproteobacterium from hypersaline lakes, that utilizes thiocyanate.</title>
        <authorList>
            <person name="Sorokin D.Y."/>
            <person name="Kovaleva O.L."/>
            <person name="Tourova T.P."/>
            <person name="Muyzer G."/>
        </authorList>
    </citation>
    <scope>NUCLEOTIDE SEQUENCE [LARGE SCALE GENOMIC DNA]</scope>
    <source>
        <strain evidence="1 2">Hrh1</strain>
    </source>
</reference>
<dbReference type="InterPro" id="IPR010260">
    <property type="entry name" value="AlpA"/>
</dbReference>
<gene>
    <name evidence="1" type="ORF">D6C00_00005</name>
</gene>
<dbReference type="OrthoDB" id="8455288at2"/>
<dbReference type="Pfam" id="PF05930">
    <property type="entry name" value="Phage_AlpA"/>
    <property type="match status" value="1"/>
</dbReference>